<comment type="caution">
    <text evidence="1">The sequence shown here is derived from an EMBL/GenBank/DDBJ whole genome shotgun (WGS) entry which is preliminary data.</text>
</comment>
<reference evidence="1" key="1">
    <citation type="journal article" date="2023" name="Genome Biol. Evol.">
        <title>Long-read-based Genome Assembly of Drosophila gunungcola Reveals Fewer Chemosensory Genes in Flower-breeding Species.</title>
        <authorList>
            <person name="Negi A."/>
            <person name="Liao B.Y."/>
            <person name="Yeh S.D."/>
        </authorList>
    </citation>
    <scope>NUCLEOTIDE SEQUENCE</scope>
    <source>
        <strain evidence="1">Sukarami</strain>
    </source>
</reference>
<name>A0A9P9YDX7_9MUSC</name>
<gene>
    <name evidence="1" type="ORF">M5D96_012043</name>
</gene>
<evidence type="ECO:0000313" key="2">
    <source>
        <dbReference type="Proteomes" id="UP001059596"/>
    </source>
</evidence>
<feature type="non-terminal residue" evidence="1">
    <location>
        <position position="81"/>
    </location>
</feature>
<dbReference type="Proteomes" id="UP001059596">
    <property type="component" value="Unassembled WGS sequence"/>
</dbReference>
<protein>
    <submittedName>
        <fullName evidence="1">Uncharacterized protein</fullName>
    </submittedName>
</protein>
<organism evidence="1 2">
    <name type="scientific">Drosophila gunungcola</name>
    <name type="common">fruit fly</name>
    <dbReference type="NCBI Taxonomy" id="103775"/>
    <lineage>
        <taxon>Eukaryota</taxon>
        <taxon>Metazoa</taxon>
        <taxon>Ecdysozoa</taxon>
        <taxon>Arthropoda</taxon>
        <taxon>Hexapoda</taxon>
        <taxon>Insecta</taxon>
        <taxon>Pterygota</taxon>
        <taxon>Neoptera</taxon>
        <taxon>Endopterygota</taxon>
        <taxon>Diptera</taxon>
        <taxon>Brachycera</taxon>
        <taxon>Muscomorpha</taxon>
        <taxon>Ephydroidea</taxon>
        <taxon>Drosophilidae</taxon>
        <taxon>Drosophila</taxon>
        <taxon>Sophophora</taxon>
    </lineage>
</organism>
<keyword evidence="2" id="KW-1185">Reference proteome</keyword>
<evidence type="ECO:0000313" key="1">
    <source>
        <dbReference type="EMBL" id="KAI8035232.1"/>
    </source>
</evidence>
<proteinExistence type="predicted"/>
<dbReference type="AlphaFoldDB" id="A0A9P9YDX7"/>
<dbReference type="EMBL" id="JAMKOV010000044">
    <property type="protein sequence ID" value="KAI8035232.1"/>
    <property type="molecule type" value="Genomic_DNA"/>
</dbReference>
<sequence>MHASDIAIRCSLFHIDIFESNAEYSLKVSVSPLGEKWKMKVDKNLNAPRDVVIRMPSKGIIISVRSLQRSEGHISDPIKYI</sequence>
<accession>A0A9P9YDX7</accession>